<dbReference type="Pfam" id="PF13452">
    <property type="entry name" value="FAS1_DH_region"/>
    <property type="match status" value="1"/>
</dbReference>
<dbReference type="Proteomes" id="UP000789704">
    <property type="component" value="Unassembled WGS sequence"/>
</dbReference>
<keyword evidence="3" id="KW-1185">Reference proteome</keyword>
<accession>A0A9N8RRN8</accession>
<evidence type="ECO:0000259" key="1">
    <source>
        <dbReference type="Pfam" id="PF13452"/>
    </source>
</evidence>
<reference evidence="2" key="1">
    <citation type="submission" date="2021-04" db="EMBL/GenBank/DDBJ databases">
        <authorList>
            <person name="Vanwijnsberghe S."/>
        </authorList>
    </citation>
    <scope>NUCLEOTIDE SEQUENCE</scope>
    <source>
        <strain evidence="2">LMG 31841</strain>
    </source>
</reference>
<evidence type="ECO:0000313" key="3">
    <source>
        <dbReference type="Proteomes" id="UP000789704"/>
    </source>
</evidence>
<sequence length="147" mass="16177">MADKSLIGRVMSHGTVEVENGRLRFFAKATGETSPIYTDEAAAHAAGHPALPVPPTFLMCLNSGIGDTRASLAILQLDLGRILHAEQAFDYRRMAYAGDTLRFETKIEDIYDKKGGALHFVVQATRVTNQHDEHVADLRSTLVERRG</sequence>
<dbReference type="Gene3D" id="3.10.129.10">
    <property type="entry name" value="Hotdog Thioesterase"/>
    <property type="match status" value="1"/>
</dbReference>
<gene>
    <name evidence="2" type="ORF">LMG31841_00318</name>
</gene>
<dbReference type="EMBL" id="CAJQZC010000001">
    <property type="protein sequence ID" value="CAG4887024.1"/>
    <property type="molecule type" value="Genomic_DNA"/>
</dbReference>
<dbReference type="RefSeq" id="WP_228874394.1">
    <property type="nucleotide sequence ID" value="NZ_CAJQYZ010000001.1"/>
</dbReference>
<dbReference type="InterPro" id="IPR029069">
    <property type="entry name" value="HotDog_dom_sf"/>
</dbReference>
<comment type="caution">
    <text evidence="2">The sequence shown here is derived from an EMBL/GenBank/DDBJ whole genome shotgun (WGS) entry which is preliminary data.</text>
</comment>
<dbReference type="InterPro" id="IPR039569">
    <property type="entry name" value="FAS1-like_DH_region"/>
</dbReference>
<feature type="domain" description="FAS1-like dehydratase" evidence="1">
    <location>
        <begin position="5"/>
        <end position="137"/>
    </location>
</feature>
<dbReference type="InterPro" id="IPR016709">
    <property type="entry name" value="HadA-like"/>
</dbReference>
<dbReference type="CDD" id="cd03441">
    <property type="entry name" value="R_hydratase_like"/>
    <property type="match status" value="1"/>
</dbReference>
<name>A0A9N8RRN8_9BURK</name>
<proteinExistence type="predicted"/>
<dbReference type="PIRSF" id="PIRSF018072">
    <property type="entry name" value="UCP018072"/>
    <property type="match status" value="1"/>
</dbReference>
<dbReference type="SUPFAM" id="SSF54637">
    <property type="entry name" value="Thioesterase/thiol ester dehydrase-isomerase"/>
    <property type="match status" value="1"/>
</dbReference>
<evidence type="ECO:0000313" key="2">
    <source>
        <dbReference type="EMBL" id="CAG4887024.1"/>
    </source>
</evidence>
<protein>
    <recommendedName>
        <fullName evidence="1">FAS1-like dehydratase domain-containing protein</fullName>
    </recommendedName>
</protein>
<organism evidence="2 3">
    <name type="scientific">Paraburkholderia saeva</name>
    <dbReference type="NCBI Taxonomy" id="2777537"/>
    <lineage>
        <taxon>Bacteria</taxon>
        <taxon>Pseudomonadati</taxon>
        <taxon>Pseudomonadota</taxon>
        <taxon>Betaproteobacteria</taxon>
        <taxon>Burkholderiales</taxon>
        <taxon>Burkholderiaceae</taxon>
        <taxon>Paraburkholderia</taxon>
    </lineage>
</organism>
<dbReference type="AlphaFoldDB" id="A0A9N8RRN8"/>